<protein>
    <recommendedName>
        <fullName evidence="1">Ferric nitrobindin-like protein</fullName>
    </recommendedName>
</protein>
<dbReference type="InterPro" id="IPR014878">
    <property type="entry name" value="THAP4-like_heme-bd"/>
</dbReference>
<reference evidence="3 4" key="1">
    <citation type="submission" date="2014-08" db="EMBL/GenBank/DDBJ databases">
        <title>Complete genome sequence of Corynebacterium deserti GIMN1.010 (=DSM 45689), isolated from desert sand in western China.</title>
        <authorList>
            <person name="Ruckert C."/>
            <person name="Albersmeier A."/>
            <person name="Kalinowski J."/>
        </authorList>
    </citation>
    <scope>NUCLEOTIDE SEQUENCE [LARGE SCALE GENOMIC DNA]</scope>
    <source>
        <strain evidence="3 4">GIMN1.010</strain>
    </source>
</reference>
<name>A0A0M4CI78_9CORY</name>
<dbReference type="Gene3D" id="2.40.128.20">
    <property type="match status" value="1"/>
</dbReference>
<dbReference type="Pfam" id="PF08768">
    <property type="entry name" value="THAP4_heme-bd"/>
    <property type="match status" value="1"/>
</dbReference>
<dbReference type="InterPro" id="IPR012674">
    <property type="entry name" value="Calycin"/>
</dbReference>
<dbReference type="AlphaFoldDB" id="A0A0M4CI78"/>
<evidence type="ECO:0000313" key="3">
    <source>
        <dbReference type="EMBL" id="ALC05734.1"/>
    </source>
</evidence>
<dbReference type="CDD" id="cd07828">
    <property type="entry name" value="lipocalin_heme-bd-THAP4-like"/>
    <property type="match status" value="1"/>
</dbReference>
<evidence type="ECO:0000313" key="4">
    <source>
        <dbReference type="Proteomes" id="UP000068067"/>
    </source>
</evidence>
<gene>
    <name evidence="3" type="ORF">CDES_06585</name>
</gene>
<keyword evidence="4" id="KW-1185">Reference proteome</keyword>
<dbReference type="PATRIC" id="fig|931089.4.peg.1335"/>
<feature type="domain" description="THAP4-like heme-binding" evidence="2">
    <location>
        <begin position="6"/>
        <end position="158"/>
    </location>
</feature>
<dbReference type="RefSeq" id="WP_053544767.1">
    <property type="nucleotide sequence ID" value="NZ_CP009220.1"/>
</dbReference>
<dbReference type="Proteomes" id="UP000068067">
    <property type="component" value="Chromosome"/>
</dbReference>
<evidence type="ECO:0000256" key="1">
    <source>
        <dbReference type="ARBA" id="ARBA00026205"/>
    </source>
</evidence>
<dbReference type="STRING" id="931089.CDES_06585"/>
<proteinExistence type="predicted"/>
<dbReference type="InterPro" id="IPR045165">
    <property type="entry name" value="Nitrobindin"/>
</dbReference>
<dbReference type="EMBL" id="CP009220">
    <property type="protein sequence ID" value="ALC05734.1"/>
    <property type="molecule type" value="Genomic_DNA"/>
</dbReference>
<dbReference type="OrthoDB" id="4804006at2"/>
<dbReference type="PANTHER" id="PTHR15854:SF4">
    <property type="entry name" value="PEROXYNITRITE ISOMERASE THAP4"/>
    <property type="match status" value="1"/>
</dbReference>
<accession>A0A0M4CI78</accession>
<sequence>MDLHPNLEPFSFLIGTWSGAGRGYYPTIAGFEYRETVAFSAIPGKPFLRYEQKTQGAHGPMHTELGFFRPVGEGKLEFTLAQPTGQTELLEGAVTEFDGELRFGFEQSTVVNSRTAKEVKCTARFYVLNKERTVLKTRFDMAAAGQALQQHLESHLKKQA</sequence>
<organism evidence="3 4">
    <name type="scientific">Corynebacterium deserti GIMN1.010</name>
    <dbReference type="NCBI Taxonomy" id="931089"/>
    <lineage>
        <taxon>Bacteria</taxon>
        <taxon>Bacillati</taxon>
        <taxon>Actinomycetota</taxon>
        <taxon>Actinomycetes</taxon>
        <taxon>Mycobacteriales</taxon>
        <taxon>Corynebacteriaceae</taxon>
        <taxon>Corynebacterium</taxon>
    </lineage>
</organism>
<dbReference type="PANTHER" id="PTHR15854">
    <property type="entry name" value="THAP4 PROTEIN"/>
    <property type="match status" value="1"/>
</dbReference>
<dbReference type="KEGG" id="cdx:CDES_06585"/>
<dbReference type="SUPFAM" id="SSF50814">
    <property type="entry name" value="Lipocalins"/>
    <property type="match status" value="1"/>
</dbReference>
<evidence type="ECO:0000259" key="2">
    <source>
        <dbReference type="Pfam" id="PF08768"/>
    </source>
</evidence>